<dbReference type="EMBL" id="PHHC01000078">
    <property type="protein sequence ID" value="PPE04223.1"/>
    <property type="molecule type" value="Genomic_DNA"/>
</dbReference>
<proteinExistence type="predicted"/>
<name>A0A2S5RA97_9PROT</name>
<dbReference type="Pfam" id="PF11967">
    <property type="entry name" value="RecO_N"/>
    <property type="match status" value="1"/>
</dbReference>
<protein>
    <submittedName>
        <fullName evidence="2">DNA repair protein RecO</fullName>
    </submittedName>
</protein>
<feature type="domain" description="DNA replication/recombination mediator RecO N-terminal" evidence="1">
    <location>
        <begin position="1"/>
        <end position="65"/>
    </location>
</feature>
<dbReference type="RefSeq" id="WP_207760867.1">
    <property type="nucleotide sequence ID" value="NZ_PHHC01000078.1"/>
</dbReference>
<evidence type="ECO:0000259" key="1">
    <source>
        <dbReference type="Pfam" id="PF11967"/>
    </source>
</evidence>
<gene>
    <name evidence="2" type="ORF">HCUR_00414</name>
</gene>
<evidence type="ECO:0000313" key="2">
    <source>
        <dbReference type="EMBL" id="PPE04223.1"/>
    </source>
</evidence>
<organism evidence="2 3">
    <name type="scientific">Holospora curviuscula</name>
    <dbReference type="NCBI Taxonomy" id="1082868"/>
    <lineage>
        <taxon>Bacteria</taxon>
        <taxon>Pseudomonadati</taxon>
        <taxon>Pseudomonadota</taxon>
        <taxon>Alphaproteobacteria</taxon>
        <taxon>Holosporales</taxon>
        <taxon>Holosporaceae</taxon>
        <taxon>Holospora</taxon>
    </lineage>
</organism>
<keyword evidence="3" id="KW-1185">Reference proteome</keyword>
<dbReference type="AlphaFoldDB" id="A0A2S5RA97"/>
<reference evidence="2 3" key="1">
    <citation type="submission" date="2017-11" db="EMBL/GenBank/DDBJ databases">
        <title>Comparative genomic analysis of Holospora spp., intranuclear symbionts of paramecia.</title>
        <authorList>
            <person name="Garushyants S.K."/>
            <person name="Beliavskaya A."/>
            <person name="Malko D.B."/>
            <person name="Logacheva M.D."/>
            <person name="Rautian M.S."/>
            <person name="Gelfand M.S."/>
        </authorList>
    </citation>
    <scope>NUCLEOTIDE SEQUENCE [LARGE SCALE GENOMIC DNA]</scope>
    <source>
        <strain evidence="3">02AZ16</strain>
    </source>
</reference>
<evidence type="ECO:0000313" key="3">
    <source>
        <dbReference type="Proteomes" id="UP000239425"/>
    </source>
</evidence>
<dbReference type="InterPro" id="IPR022572">
    <property type="entry name" value="DNA_rep/recomb_RecO_N"/>
</dbReference>
<accession>A0A2S5RA97</accession>
<dbReference type="Proteomes" id="UP000239425">
    <property type="component" value="Unassembled WGS sequence"/>
</dbReference>
<comment type="caution">
    <text evidence="2">The sequence shown here is derived from an EMBL/GenBank/DDBJ whole genome shotgun (WGS) entry which is preliminary data.</text>
</comment>
<sequence length="197" mass="23357">MHWSDLGIVLGWRSFGENQRVLTVLTQQYGLHRGMIFGRTQTLVLGWILHVRWKGVSETHLGTFKVDDCVPLNLELYDNPLGFMLLELMCHLCIGGLHFHIPCLEIYQAFLVSMTMLPEEKGLRAYVLFEAHTLCYLGHEDMQVHYFIHHWQSPKAVCVHNQWIHQEQIWKRVGKHWKNWQAMKQRAYHKIFNNHTE</sequence>